<gene>
    <name evidence="2" type="ORF">UFOVP403_44</name>
</gene>
<evidence type="ECO:0000256" key="1">
    <source>
        <dbReference type="SAM" id="MobiDB-lite"/>
    </source>
</evidence>
<dbReference type="EMBL" id="LR796375">
    <property type="protein sequence ID" value="CAB4140623.1"/>
    <property type="molecule type" value="Genomic_DNA"/>
</dbReference>
<protein>
    <submittedName>
        <fullName evidence="2">Uncharacterized protein</fullName>
    </submittedName>
</protein>
<accession>A0A6J5M566</accession>
<evidence type="ECO:0000313" key="2">
    <source>
        <dbReference type="EMBL" id="CAB4140623.1"/>
    </source>
</evidence>
<name>A0A6J5M566_9CAUD</name>
<reference evidence="2" key="1">
    <citation type="submission" date="2020-04" db="EMBL/GenBank/DDBJ databases">
        <authorList>
            <person name="Chiriac C."/>
            <person name="Salcher M."/>
            <person name="Ghai R."/>
            <person name="Kavagutti S V."/>
        </authorList>
    </citation>
    <scope>NUCLEOTIDE SEQUENCE</scope>
</reference>
<sequence length="174" mass="19688">FGTGPEWAMMSPAPDAGAIHPTPEHRQNRERTMARILNACPVTIELARLAAQVREHAPFCGPERTYIRALLDLACACDLERSDLMSERLWLAVCCADSFDSLSRCPAQRPDDPYILKFERDAITHLMTSPEWHDWIAQRGAATGDDLTPEASAENEWRTRVVIRSNWRSVTRLT</sequence>
<feature type="non-terminal residue" evidence="2">
    <location>
        <position position="1"/>
    </location>
</feature>
<organism evidence="2">
    <name type="scientific">uncultured Caudovirales phage</name>
    <dbReference type="NCBI Taxonomy" id="2100421"/>
    <lineage>
        <taxon>Viruses</taxon>
        <taxon>Duplodnaviria</taxon>
        <taxon>Heunggongvirae</taxon>
        <taxon>Uroviricota</taxon>
        <taxon>Caudoviricetes</taxon>
        <taxon>Peduoviridae</taxon>
        <taxon>Maltschvirus</taxon>
        <taxon>Maltschvirus maltsch</taxon>
    </lineage>
</organism>
<proteinExistence type="predicted"/>
<feature type="region of interest" description="Disordered" evidence="1">
    <location>
        <begin position="1"/>
        <end position="22"/>
    </location>
</feature>